<dbReference type="EMBL" id="CP000254">
    <property type="protein sequence ID" value="ABD42234.1"/>
    <property type="molecule type" value="Genomic_DNA"/>
</dbReference>
<dbReference type="AlphaFoldDB" id="Q2FSI7"/>
<dbReference type="InParanoid" id="Q2FSI7"/>
<evidence type="ECO:0000313" key="1">
    <source>
        <dbReference type="EMBL" id="ABD42234.1"/>
    </source>
</evidence>
<dbReference type="OrthoDB" id="117715at2157"/>
<dbReference type="KEGG" id="mhu:Mhun_2534"/>
<proteinExistence type="predicted"/>
<dbReference type="STRING" id="323259.Mhun_2534"/>
<gene>
    <name evidence="1" type="ordered locus">Mhun_2534</name>
</gene>
<dbReference type="HOGENOM" id="CLU_901978_0_0_2"/>
<protein>
    <submittedName>
        <fullName evidence="1">Uncharacterized protein</fullName>
    </submittedName>
</protein>
<dbReference type="GeneID" id="3922677"/>
<dbReference type="RefSeq" id="WP_011449492.1">
    <property type="nucleotide sequence ID" value="NC_007796.1"/>
</dbReference>
<evidence type="ECO:0000313" key="2">
    <source>
        <dbReference type="Proteomes" id="UP000001941"/>
    </source>
</evidence>
<organism evidence="1 2">
    <name type="scientific">Methanospirillum hungatei JF-1 (strain ATCC 27890 / DSM 864 / NBRC 100397 / JF-1)</name>
    <dbReference type="NCBI Taxonomy" id="323259"/>
    <lineage>
        <taxon>Archaea</taxon>
        <taxon>Methanobacteriati</taxon>
        <taxon>Methanobacteriota</taxon>
        <taxon>Stenosarchaea group</taxon>
        <taxon>Methanomicrobia</taxon>
        <taxon>Methanomicrobiales</taxon>
        <taxon>Methanospirillaceae</taxon>
        <taxon>Methanospirillum</taxon>
    </lineage>
</organism>
<keyword evidence="2" id="KW-1185">Reference proteome</keyword>
<accession>Q2FSI7</accession>
<reference evidence="2" key="1">
    <citation type="journal article" date="2016" name="Stand. Genomic Sci.">
        <title>Complete genome sequence of Methanospirillum hungatei type strain JF1.</title>
        <authorList>
            <person name="Gunsalus R.P."/>
            <person name="Cook L.E."/>
            <person name="Crable B."/>
            <person name="Rohlin L."/>
            <person name="McDonald E."/>
            <person name="Mouttaki H."/>
            <person name="Sieber J.R."/>
            <person name="Poweleit N."/>
            <person name="Zhou H."/>
            <person name="Lapidus A.L."/>
            <person name="Daligault H.E."/>
            <person name="Land M."/>
            <person name="Gilna P."/>
            <person name="Ivanova N."/>
            <person name="Kyrpides N."/>
            <person name="Culley D.E."/>
            <person name="McInerney M.J."/>
        </authorList>
    </citation>
    <scope>NUCLEOTIDE SEQUENCE [LARGE SCALE GENOMIC DNA]</scope>
    <source>
        <strain evidence="2">ATCC 27890 / DSM 864 / NBRC 100397 / JF-1</strain>
    </source>
</reference>
<dbReference type="eggNOG" id="arCOG05734">
    <property type="taxonomic scope" value="Archaea"/>
</dbReference>
<name>Q2FSI7_METHJ</name>
<sequence>MVLEEEILFSSEEEAQGCVKIFRNLNISASLKTKVELESRVLYKAPFRALKGVFEEEIARIRDAGEEGFEEFVKAFEEGLQDLITERNYLEQTFISHKPGDHINTKLFNVLISDGEMPETEEDMEAFLREATVTQILGLNNLLDIDEEGMILTRTISPDDAVMSLFGDEIPPFREEALQKWEIIRSLEARQTYTYVVTTGPDVIYLEDLTELEEYFKKTDNEEETDKFFANLQVKQVLVGEILGIIQKDGRASKEHLMSEFIHKTLPIENDKLTIDFHLSPAYIESVLNDMKKLGILKGKDSKLKLVI</sequence>
<dbReference type="EnsemblBacteria" id="ABD42234">
    <property type="protein sequence ID" value="ABD42234"/>
    <property type="gene ID" value="Mhun_2534"/>
</dbReference>
<dbReference type="Proteomes" id="UP000001941">
    <property type="component" value="Chromosome"/>
</dbReference>